<gene>
    <name evidence="1" type="ORF">ARMGADRAFT_1038592</name>
</gene>
<evidence type="ECO:0000313" key="2">
    <source>
        <dbReference type="Proteomes" id="UP000217790"/>
    </source>
</evidence>
<evidence type="ECO:0000313" key="1">
    <source>
        <dbReference type="EMBL" id="PBK82426.1"/>
    </source>
</evidence>
<name>A0A2H3D4K5_ARMGA</name>
<reference evidence="2" key="1">
    <citation type="journal article" date="2017" name="Nat. Ecol. Evol.">
        <title>Genome expansion and lineage-specific genetic innovations in the forest pathogenic fungi Armillaria.</title>
        <authorList>
            <person name="Sipos G."/>
            <person name="Prasanna A.N."/>
            <person name="Walter M.C."/>
            <person name="O'Connor E."/>
            <person name="Balint B."/>
            <person name="Krizsan K."/>
            <person name="Kiss B."/>
            <person name="Hess J."/>
            <person name="Varga T."/>
            <person name="Slot J."/>
            <person name="Riley R."/>
            <person name="Boka B."/>
            <person name="Rigling D."/>
            <person name="Barry K."/>
            <person name="Lee J."/>
            <person name="Mihaltcheva S."/>
            <person name="LaButti K."/>
            <person name="Lipzen A."/>
            <person name="Waldron R."/>
            <person name="Moloney N.M."/>
            <person name="Sperisen C."/>
            <person name="Kredics L."/>
            <person name="Vagvoelgyi C."/>
            <person name="Patrignani A."/>
            <person name="Fitzpatrick D."/>
            <person name="Nagy I."/>
            <person name="Doyle S."/>
            <person name="Anderson J.B."/>
            <person name="Grigoriev I.V."/>
            <person name="Gueldener U."/>
            <person name="Muensterkoetter M."/>
            <person name="Nagy L.G."/>
        </authorList>
    </citation>
    <scope>NUCLEOTIDE SEQUENCE [LARGE SCALE GENOMIC DNA]</scope>
    <source>
        <strain evidence="2">Ar21-2</strain>
    </source>
</reference>
<dbReference type="Proteomes" id="UP000217790">
    <property type="component" value="Unassembled WGS sequence"/>
</dbReference>
<dbReference type="EMBL" id="KZ293717">
    <property type="protein sequence ID" value="PBK82426.1"/>
    <property type="molecule type" value="Genomic_DNA"/>
</dbReference>
<organism evidence="1 2">
    <name type="scientific">Armillaria gallica</name>
    <name type="common">Bulbous honey fungus</name>
    <name type="synonym">Armillaria bulbosa</name>
    <dbReference type="NCBI Taxonomy" id="47427"/>
    <lineage>
        <taxon>Eukaryota</taxon>
        <taxon>Fungi</taxon>
        <taxon>Dikarya</taxon>
        <taxon>Basidiomycota</taxon>
        <taxon>Agaricomycotina</taxon>
        <taxon>Agaricomycetes</taxon>
        <taxon>Agaricomycetidae</taxon>
        <taxon>Agaricales</taxon>
        <taxon>Marasmiineae</taxon>
        <taxon>Physalacriaceae</taxon>
        <taxon>Armillaria</taxon>
    </lineage>
</organism>
<sequence>MTLRKGKHQAEYVRARTAYILEEQNEELIEFKRKLQGIKDVWPTRPSSALKERLLSDFMTDTAEVGHCEHGRYESENQSLSQVAHQMKIYNMIQDIDLISKGVCYQ</sequence>
<proteinExistence type="predicted"/>
<accession>A0A2H3D4K5</accession>
<dbReference type="AlphaFoldDB" id="A0A2H3D4K5"/>
<protein>
    <submittedName>
        <fullName evidence="1">Uncharacterized protein</fullName>
    </submittedName>
</protein>
<dbReference type="InParanoid" id="A0A2H3D4K5"/>
<keyword evidence="2" id="KW-1185">Reference proteome</keyword>